<dbReference type="eggNOG" id="ENOG502S6UJ">
    <property type="taxonomic scope" value="Eukaryota"/>
</dbReference>
<feature type="region of interest" description="Disordered" evidence="1">
    <location>
        <begin position="214"/>
        <end position="239"/>
    </location>
</feature>
<accession>W9Z3E8</accession>
<dbReference type="OrthoDB" id="2240312at2759"/>
<dbReference type="EMBL" id="AMGY01000002">
    <property type="protein sequence ID" value="EXJ89024.1"/>
    <property type="molecule type" value="Genomic_DNA"/>
</dbReference>
<dbReference type="GeneID" id="19166221"/>
<evidence type="ECO:0008006" key="4">
    <source>
        <dbReference type="Google" id="ProtNLM"/>
    </source>
</evidence>
<dbReference type="AlphaFoldDB" id="W9Z3E8"/>
<evidence type="ECO:0000313" key="3">
    <source>
        <dbReference type="Proteomes" id="UP000019478"/>
    </source>
</evidence>
<dbReference type="GO" id="GO:0000182">
    <property type="term" value="F:rDNA binding"/>
    <property type="evidence" value="ECO:0007669"/>
    <property type="project" value="TreeGrafter"/>
</dbReference>
<evidence type="ECO:0000313" key="2">
    <source>
        <dbReference type="EMBL" id="EXJ89024.1"/>
    </source>
</evidence>
<dbReference type="PANTHER" id="PTHR28079">
    <property type="entry name" value="RNA POLYMERASE I-SPECIFIC TRANSCRIPTION INITIATION FACTOR RRN5"/>
    <property type="match status" value="1"/>
</dbReference>
<dbReference type="GO" id="GO:0006361">
    <property type="term" value="P:transcription initiation at RNA polymerase I promoter"/>
    <property type="evidence" value="ECO:0007669"/>
    <property type="project" value="TreeGrafter"/>
</dbReference>
<dbReference type="RefSeq" id="XP_007730421.1">
    <property type="nucleotide sequence ID" value="XM_007732231.1"/>
</dbReference>
<reference evidence="2 3" key="1">
    <citation type="submission" date="2013-03" db="EMBL/GenBank/DDBJ databases">
        <title>The Genome Sequence of Capronia epimyces CBS 606.96.</title>
        <authorList>
            <consortium name="The Broad Institute Genomics Platform"/>
            <person name="Cuomo C."/>
            <person name="de Hoog S."/>
            <person name="Gorbushina A."/>
            <person name="Walker B."/>
            <person name="Young S.K."/>
            <person name="Zeng Q."/>
            <person name="Gargeya S."/>
            <person name="Fitzgerald M."/>
            <person name="Haas B."/>
            <person name="Abouelleil A."/>
            <person name="Allen A.W."/>
            <person name="Alvarado L."/>
            <person name="Arachchi H.M."/>
            <person name="Berlin A.M."/>
            <person name="Chapman S.B."/>
            <person name="Gainer-Dewar J."/>
            <person name="Goldberg J."/>
            <person name="Griggs A."/>
            <person name="Gujja S."/>
            <person name="Hansen M."/>
            <person name="Howarth C."/>
            <person name="Imamovic A."/>
            <person name="Ireland A."/>
            <person name="Larimer J."/>
            <person name="McCowan C."/>
            <person name="Murphy C."/>
            <person name="Pearson M."/>
            <person name="Poon T.W."/>
            <person name="Priest M."/>
            <person name="Roberts A."/>
            <person name="Saif S."/>
            <person name="Shea T."/>
            <person name="Sisk P."/>
            <person name="Sykes S."/>
            <person name="Wortman J."/>
            <person name="Nusbaum C."/>
            <person name="Birren B."/>
        </authorList>
    </citation>
    <scope>NUCLEOTIDE SEQUENCE [LARGE SCALE GENOMIC DNA]</scope>
    <source>
        <strain evidence="2 3">CBS 606.96</strain>
    </source>
</reference>
<dbReference type="HOGENOM" id="CLU_012849_0_1_1"/>
<feature type="compositionally biased region" description="Acidic residues" evidence="1">
    <location>
        <begin position="416"/>
        <end position="430"/>
    </location>
</feature>
<dbReference type="STRING" id="1182542.W9Z3E8"/>
<feature type="region of interest" description="Disordered" evidence="1">
    <location>
        <begin position="565"/>
        <end position="584"/>
    </location>
</feature>
<name>W9Z3E8_9EURO</name>
<protein>
    <recommendedName>
        <fullName evidence="4">Myb-like domain-containing protein</fullName>
    </recommendedName>
</protein>
<dbReference type="GO" id="GO:0000500">
    <property type="term" value="C:RNA polymerase I upstream activating factor complex"/>
    <property type="evidence" value="ECO:0007669"/>
    <property type="project" value="InterPro"/>
</dbReference>
<feature type="compositionally biased region" description="Basic and acidic residues" evidence="1">
    <location>
        <begin position="214"/>
        <end position="227"/>
    </location>
</feature>
<comment type="caution">
    <text evidence="2">The sequence shown here is derived from an EMBL/GenBank/DDBJ whole genome shotgun (WGS) entry which is preliminary data.</text>
</comment>
<gene>
    <name evidence="2" type="ORF">A1O3_02088</name>
</gene>
<dbReference type="PANTHER" id="PTHR28079:SF1">
    <property type="entry name" value="RNA POLYMERASE I-SPECIFIC TRANSCRIPTION INITIATION FACTOR RRN5"/>
    <property type="match status" value="1"/>
</dbReference>
<feature type="region of interest" description="Disordered" evidence="1">
    <location>
        <begin position="381"/>
        <end position="478"/>
    </location>
</feature>
<dbReference type="GO" id="GO:0001181">
    <property type="term" value="F:RNA polymerase I general transcription initiation factor activity"/>
    <property type="evidence" value="ECO:0007669"/>
    <property type="project" value="TreeGrafter"/>
</dbReference>
<dbReference type="GO" id="GO:0042790">
    <property type="term" value="P:nucleolar large rRNA transcription by RNA polymerase I"/>
    <property type="evidence" value="ECO:0007669"/>
    <property type="project" value="InterPro"/>
</dbReference>
<feature type="region of interest" description="Disordered" evidence="1">
    <location>
        <begin position="1"/>
        <end position="49"/>
    </location>
</feature>
<organism evidence="2 3">
    <name type="scientific">Capronia epimyces CBS 606.96</name>
    <dbReference type="NCBI Taxonomy" id="1182542"/>
    <lineage>
        <taxon>Eukaryota</taxon>
        <taxon>Fungi</taxon>
        <taxon>Dikarya</taxon>
        <taxon>Ascomycota</taxon>
        <taxon>Pezizomycotina</taxon>
        <taxon>Eurotiomycetes</taxon>
        <taxon>Chaetothyriomycetidae</taxon>
        <taxon>Chaetothyriales</taxon>
        <taxon>Herpotrichiellaceae</taxon>
        <taxon>Capronia</taxon>
    </lineage>
</organism>
<proteinExistence type="predicted"/>
<dbReference type="Proteomes" id="UP000019478">
    <property type="component" value="Unassembled WGS sequence"/>
</dbReference>
<keyword evidence="3" id="KW-1185">Reference proteome</keyword>
<feature type="compositionally biased region" description="Acidic residues" evidence="1">
    <location>
        <begin position="1"/>
        <end position="10"/>
    </location>
</feature>
<evidence type="ECO:0000256" key="1">
    <source>
        <dbReference type="SAM" id="MobiDB-lite"/>
    </source>
</evidence>
<sequence>MEDQDNQDEHDELRSHTPNTMSVDEADYLKNDLETSDSPGDSSPVKELNSVSFHEQKWSRLHRHYNDQYLELFRTTLGDADEEMSGEDLFTTQLGAVVWQPSEKAALYNGLCRKGRRDLQGLSGLIGTKSEVEVKAYLDSLQEQEIDRQRFEPQTKNVSHADIPAAIEIGSEVEPLLDQAADALAAFQEQFDHAAGQRNTTLWLIDQATASDLDQKADEAEAARDLSDQGSGDEDESDSEATSLFHLSAFLTLAEEYFMNQGSDGSYNWRNLAEEGQRPAMTMDVVTTVFDLVVNFTRKLIQSCLFVAQSRIRASTSVKKHEPLRLVKYDDVAAALSILNVKNNADTFWVGMARRNNLSVVDYSSRKDNSRGTIMSYEDVESRLSIPSRRRSMSTASDDSIRGRATSIEPVRHSELEDDAEGSSDTEDDAIAAPTEEGASTGEESDDEDSRTSDEQSRSSSSEDETRPNPPVSRQKRILLLEEEQDAYMERMDQEARKLEESRLLQLLGAHVEDQIKSEESPDLGPRPRVMRKTVEECIGWSVQYQAEWELLGEMLPPGSFSAVRSGAKRRRLEPKAVLDLPAP</sequence>
<dbReference type="InterPro" id="IPR039601">
    <property type="entry name" value="Rrn5"/>
</dbReference>